<comment type="caution">
    <text evidence="2">The sequence shown here is derived from an EMBL/GenBank/DDBJ whole genome shotgun (WGS) entry which is preliminary data.</text>
</comment>
<dbReference type="OrthoDB" id="8961071at2759"/>
<reference evidence="3" key="1">
    <citation type="journal article" date="2017" name="bioRxiv">
        <title>Comparative analysis of the genomes of Stylophora pistillata and Acropora digitifera provides evidence for extensive differences between species of corals.</title>
        <authorList>
            <person name="Voolstra C.R."/>
            <person name="Li Y."/>
            <person name="Liew Y.J."/>
            <person name="Baumgarten S."/>
            <person name="Zoccola D."/>
            <person name="Flot J.-F."/>
            <person name="Tambutte S."/>
            <person name="Allemand D."/>
            <person name="Aranda M."/>
        </authorList>
    </citation>
    <scope>NUCLEOTIDE SEQUENCE [LARGE SCALE GENOMIC DNA]</scope>
</reference>
<evidence type="ECO:0000313" key="2">
    <source>
        <dbReference type="EMBL" id="PFX23289.1"/>
    </source>
</evidence>
<evidence type="ECO:0008006" key="4">
    <source>
        <dbReference type="Google" id="ProtNLM"/>
    </source>
</evidence>
<dbReference type="SUPFAM" id="SSF47986">
    <property type="entry name" value="DEATH domain"/>
    <property type="match status" value="1"/>
</dbReference>
<keyword evidence="3" id="KW-1185">Reference proteome</keyword>
<evidence type="ECO:0000256" key="1">
    <source>
        <dbReference type="SAM" id="MobiDB-lite"/>
    </source>
</evidence>
<name>A0A2B4S2L7_STYPI</name>
<dbReference type="AlphaFoldDB" id="A0A2B4S2L7"/>
<organism evidence="2 3">
    <name type="scientific">Stylophora pistillata</name>
    <name type="common">Smooth cauliflower coral</name>
    <dbReference type="NCBI Taxonomy" id="50429"/>
    <lineage>
        <taxon>Eukaryota</taxon>
        <taxon>Metazoa</taxon>
        <taxon>Cnidaria</taxon>
        <taxon>Anthozoa</taxon>
        <taxon>Hexacorallia</taxon>
        <taxon>Scleractinia</taxon>
        <taxon>Astrocoeniina</taxon>
        <taxon>Pocilloporidae</taxon>
        <taxon>Stylophora</taxon>
    </lineage>
</organism>
<sequence>MSPFFESLRNLGNKDTGRSHPVEEVCCGIFRCCVQGSTGKTGGGERGPDQPDQTVVADLREPEHSGENRGEPESPTAGPRELDIFGRGEERKVVYFGDLSLNEKQTIMHELRIANFIQPFGMALQKVASTNSTIVYQGCNEGISEQFATVKIRTVTDQIRDQRPDVISILRRALPVCKGVFGPLLHPKSFIEELGYKDRSNLEKNLSGNAEAWKMVAEKMGVDRADIRAIDNQRGLYPAAEVLKKCQFKARCTIGYLYEILVEGDMEILADKF</sequence>
<dbReference type="EMBL" id="LSMT01000212">
    <property type="protein sequence ID" value="PFX23289.1"/>
    <property type="molecule type" value="Genomic_DNA"/>
</dbReference>
<proteinExistence type="predicted"/>
<dbReference type="Proteomes" id="UP000225706">
    <property type="component" value="Unassembled WGS sequence"/>
</dbReference>
<protein>
    <recommendedName>
        <fullName evidence="4">Death domain-containing protein</fullName>
    </recommendedName>
</protein>
<feature type="region of interest" description="Disordered" evidence="1">
    <location>
        <begin position="60"/>
        <end position="82"/>
    </location>
</feature>
<accession>A0A2B4S2L7</accession>
<feature type="compositionally biased region" description="Basic and acidic residues" evidence="1">
    <location>
        <begin position="60"/>
        <end position="72"/>
    </location>
</feature>
<gene>
    <name evidence="2" type="ORF">AWC38_SpisGene12175</name>
</gene>
<dbReference type="Gene3D" id="1.10.533.10">
    <property type="entry name" value="Death Domain, Fas"/>
    <property type="match status" value="1"/>
</dbReference>
<dbReference type="CDD" id="cd01670">
    <property type="entry name" value="Death"/>
    <property type="match status" value="1"/>
</dbReference>
<dbReference type="InterPro" id="IPR011029">
    <property type="entry name" value="DEATH-like_dom_sf"/>
</dbReference>
<evidence type="ECO:0000313" key="3">
    <source>
        <dbReference type="Proteomes" id="UP000225706"/>
    </source>
</evidence>